<organism evidence="1 2">
    <name type="scientific">Xanthocytophaga flava</name>
    <dbReference type="NCBI Taxonomy" id="3048013"/>
    <lineage>
        <taxon>Bacteria</taxon>
        <taxon>Pseudomonadati</taxon>
        <taxon>Bacteroidota</taxon>
        <taxon>Cytophagia</taxon>
        <taxon>Cytophagales</taxon>
        <taxon>Rhodocytophagaceae</taxon>
        <taxon>Xanthocytophaga</taxon>
    </lineage>
</organism>
<accession>A0ABT7CFN5</accession>
<dbReference type="Proteomes" id="UP001228581">
    <property type="component" value="Unassembled WGS sequence"/>
</dbReference>
<dbReference type="EMBL" id="JASJOT010000002">
    <property type="protein sequence ID" value="MDJ1492447.1"/>
    <property type="molecule type" value="Genomic_DNA"/>
</dbReference>
<proteinExistence type="predicted"/>
<name>A0ABT7CFN5_9BACT</name>
<gene>
    <name evidence="1" type="ORF">QNI19_05865</name>
</gene>
<keyword evidence="2" id="KW-1185">Reference proteome</keyword>
<evidence type="ECO:0000313" key="1">
    <source>
        <dbReference type="EMBL" id="MDJ1492447.1"/>
    </source>
</evidence>
<protein>
    <submittedName>
        <fullName evidence="1">Uncharacterized protein</fullName>
    </submittedName>
</protein>
<comment type="caution">
    <text evidence="1">The sequence shown here is derived from an EMBL/GenBank/DDBJ whole genome shotgun (WGS) entry which is preliminary data.</text>
</comment>
<dbReference type="RefSeq" id="WP_313993298.1">
    <property type="nucleotide sequence ID" value="NZ_JASJOR010000018.1"/>
</dbReference>
<evidence type="ECO:0000313" key="2">
    <source>
        <dbReference type="Proteomes" id="UP001228581"/>
    </source>
</evidence>
<sequence length="161" mass="19284">MKYLISTKNLKDTNYEYIVSNLHFSIYSKASQIPEKGTYYYNVYELIENIYKHGLSFYHYSLLQEGKENFFIEKTELAQFVESIKNTIKKELARRDDENRPYLKHTIRKIFEGEEIKLNNKDDSDDIRIVGLISFLNMLQDAYEKNEKVYFCVYTPPPSDW</sequence>
<reference evidence="1 2" key="1">
    <citation type="submission" date="2023-05" db="EMBL/GenBank/DDBJ databases">
        <authorList>
            <person name="Zhang X."/>
        </authorList>
    </citation>
    <scope>NUCLEOTIDE SEQUENCE [LARGE SCALE GENOMIC DNA]</scope>
    <source>
        <strain evidence="1 2">DM2B3-1</strain>
    </source>
</reference>